<evidence type="ECO:0000313" key="7">
    <source>
        <dbReference type="Proteomes" id="UP001377567"/>
    </source>
</evidence>
<comment type="subcellular location">
    <subcellularLocation>
        <location evidence="1">Endoplasmic reticulum</location>
    </subcellularLocation>
</comment>
<feature type="domain" description="Sec39" evidence="5">
    <location>
        <begin position="317"/>
        <end position="659"/>
    </location>
</feature>
<organism evidence="6 7">
    <name type="scientific">Maudiozyma humilis</name>
    <name type="common">Sour dough yeast</name>
    <name type="synonym">Kazachstania humilis</name>
    <dbReference type="NCBI Taxonomy" id="51915"/>
    <lineage>
        <taxon>Eukaryota</taxon>
        <taxon>Fungi</taxon>
        <taxon>Dikarya</taxon>
        <taxon>Ascomycota</taxon>
        <taxon>Saccharomycotina</taxon>
        <taxon>Saccharomycetes</taxon>
        <taxon>Saccharomycetales</taxon>
        <taxon>Saccharomycetaceae</taxon>
        <taxon>Maudiozyma</taxon>
    </lineage>
</organism>
<dbReference type="Pfam" id="PF08314">
    <property type="entry name" value="Sec39"/>
    <property type="match status" value="2"/>
</dbReference>
<protein>
    <recommendedName>
        <fullName evidence="5">Sec39 domain-containing protein</fullName>
    </recommendedName>
</protein>
<sequence>MLVDDQLYLLSCIFSTRANVQNVKKLSHRFKNSKDFINAVIVLWPEHDDPMNLRFLLDDTEEVKEDDNDLVISLLNGDSDLISMVELDPEVVANRASNTKHLVDKELGSLLLDYEGKAGWLEQRILYCNESIPENTLLYEPLWALATPKDEQFKNWIDNLVVPLGAINARHHLCIKIREFLSMEPTEVMQVIDDKGTETTQQKKIDQLLPYLKYKDSDDIYKLFLAEWYSEDRFELKSAADVTTFGNIFHKVESSVKQALQSTVYQKTLDIIFSKAGDSLSNVAVSGLLDILKSIPAEIKSSEPIAIDSKLLATYFNVLKDYLPTSNVRVLHNISQESESVQRVHFSSICGENMSSNSSGIANMRKFIDEEQSRTDNRLRIFNKLDSENKLSVLFESCLNHGQFELLQSFNDDNSSESLRDTKAKLLEEYFWQFFESEQSGNANNPGMIKCSKIVKLLQTGSTSKSYANLEMLLTVSNDLSKYAMPLSQNTPFHPSSILNFKEDPFKIIDLILERNPELHRSIDTTSKLIQKIYIALDKPASDIENTDSREYARLVSIHINHSLANFDFQFALLKSRELLKMGQVSGEFWQSVFQVGKFKDPNWVDNETPTEILFAQMSLLSQLLELCPVDEIEFVTQQWSELEIEIAARDLVHDKYSLDYLNSKNSVFSTIFT</sequence>
<dbReference type="PANTHER" id="PTHR40787">
    <property type="entry name" value="SECRETED PROTEIN"/>
    <property type="match status" value="1"/>
</dbReference>
<keyword evidence="4" id="KW-0653">Protein transport</keyword>
<reference evidence="6 7" key="1">
    <citation type="journal article" date="2023" name="Elife">
        <title>Identification of key yeast species and microbe-microbe interactions impacting larval growth of Drosophila in the wild.</title>
        <authorList>
            <person name="Mure A."/>
            <person name="Sugiura Y."/>
            <person name="Maeda R."/>
            <person name="Honda K."/>
            <person name="Sakurai N."/>
            <person name="Takahashi Y."/>
            <person name="Watada M."/>
            <person name="Katoh T."/>
            <person name="Gotoh A."/>
            <person name="Gotoh Y."/>
            <person name="Taniguchi I."/>
            <person name="Nakamura K."/>
            <person name="Hayashi T."/>
            <person name="Katayama T."/>
            <person name="Uemura T."/>
            <person name="Hattori Y."/>
        </authorList>
    </citation>
    <scope>NUCLEOTIDE SEQUENCE [LARGE SCALE GENOMIC DNA]</scope>
    <source>
        <strain evidence="6 7">KH-74</strain>
    </source>
</reference>
<dbReference type="GO" id="GO:0006890">
    <property type="term" value="P:retrograde vesicle-mediated transport, Golgi to endoplasmic reticulum"/>
    <property type="evidence" value="ECO:0007669"/>
    <property type="project" value="InterPro"/>
</dbReference>
<evidence type="ECO:0000259" key="5">
    <source>
        <dbReference type="Pfam" id="PF08314"/>
    </source>
</evidence>
<accession>A0AAV5RZ43</accession>
<evidence type="ECO:0000256" key="1">
    <source>
        <dbReference type="ARBA" id="ARBA00004240"/>
    </source>
</evidence>
<proteinExistence type="predicted"/>
<name>A0AAV5RZ43_MAUHU</name>
<dbReference type="GO" id="GO:0015031">
    <property type="term" value="P:protein transport"/>
    <property type="evidence" value="ECO:0007669"/>
    <property type="project" value="UniProtKB-KW"/>
</dbReference>
<evidence type="ECO:0000313" key="6">
    <source>
        <dbReference type="EMBL" id="GMM56558.1"/>
    </source>
</evidence>
<dbReference type="PANTHER" id="PTHR40787:SF3">
    <property type="entry name" value="PROTEIN TRANSPORT PROTEIN SEC39"/>
    <property type="match status" value="1"/>
</dbReference>
<dbReference type="AlphaFoldDB" id="A0AAV5RZ43"/>
<keyword evidence="7" id="KW-1185">Reference proteome</keyword>
<evidence type="ECO:0000256" key="3">
    <source>
        <dbReference type="ARBA" id="ARBA00022824"/>
    </source>
</evidence>
<keyword evidence="3" id="KW-0256">Endoplasmic reticulum</keyword>
<comment type="caution">
    <text evidence="6">The sequence shown here is derived from an EMBL/GenBank/DDBJ whole genome shotgun (WGS) entry which is preliminary data.</text>
</comment>
<feature type="domain" description="Sec39" evidence="5">
    <location>
        <begin position="8"/>
        <end position="295"/>
    </location>
</feature>
<keyword evidence="2" id="KW-0813">Transport</keyword>
<gene>
    <name evidence="6" type="ORF">DAKH74_031740</name>
</gene>
<dbReference type="GO" id="GO:0005783">
    <property type="term" value="C:endoplasmic reticulum"/>
    <property type="evidence" value="ECO:0007669"/>
    <property type="project" value="UniProtKB-SubCell"/>
</dbReference>
<dbReference type="Proteomes" id="UP001377567">
    <property type="component" value="Unassembled WGS sequence"/>
</dbReference>
<dbReference type="EMBL" id="BTGD01000008">
    <property type="protein sequence ID" value="GMM56558.1"/>
    <property type="molecule type" value="Genomic_DNA"/>
</dbReference>
<dbReference type="InterPro" id="IPR013244">
    <property type="entry name" value="Sec39_domain"/>
</dbReference>
<evidence type="ECO:0000256" key="4">
    <source>
        <dbReference type="ARBA" id="ARBA00022927"/>
    </source>
</evidence>
<evidence type="ECO:0000256" key="2">
    <source>
        <dbReference type="ARBA" id="ARBA00022448"/>
    </source>
</evidence>